<dbReference type="EMBL" id="OMOD01000014">
    <property type="protein sequence ID" value="SPF32934.1"/>
    <property type="molecule type" value="Genomic_DNA"/>
</dbReference>
<name>A0A2U3JZS0_9BACT</name>
<reference evidence="2" key="1">
    <citation type="submission" date="2018-02" db="EMBL/GenBank/DDBJ databases">
        <authorList>
            <person name="Hausmann B."/>
        </authorList>
    </citation>
    <scope>NUCLEOTIDE SEQUENCE [LARGE SCALE GENOMIC DNA]</scope>
    <source>
        <strain evidence="2">Peat soil MAG SbA1</strain>
    </source>
</reference>
<protein>
    <submittedName>
        <fullName evidence="1">Uncharacterized protein</fullName>
    </submittedName>
</protein>
<proteinExistence type="predicted"/>
<evidence type="ECO:0000313" key="1">
    <source>
        <dbReference type="EMBL" id="SPF32934.1"/>
    </source>
</evidence>
<dbReference type="Proteomes" id="UP000238701">
    <property type="component" value="Unassembled WGS sequence"/>
</dbReference>
<gene>
    <name evidence="1" type="ORF">SBA1_1100009</name>
</gene>
<evidence type="ECO:0000313" key="2">
    <source>
        <dbReference type="Proteomes" id="UP000238701"/>
    </source>
</evidence>
<organism evidence="1 2">
    <name type="scientific">Candidatus Sulfotelmatobacter kueseliae</name>
    <dbReference type="NCBI Taxonomy" id="2042962"/>
    <lineage>
        <taxon>Bacteria</taxon>
        <taxon>Pseudomonadati</taxon>
        <taxon>Acidobacteriota</taxon>
        <taxon>Terriglobia</taxon>
        <taxon>Terriglobales</taxon>
        <taxon>Candidatus Korobacteraceae</taxon>
        <taxon>Candidatus Sulfotelmatobacter</taxon>
    </lineage>
</organism>
<accession>A0A2U3JZS0</accession>
<sequence>MAQDDMDDLHLRIARVTDDLRTIQRELNCAAMQAPSDPELMEALNSLAETEPIDTLRMALDQMRHFLWFYSQVMNNEAEFGEKLRQSAAAKTATDEAPKVEKTFLDQLSRADELLLLQHLAEAKQRKPN</sequence>
<dbReference type="AlphaFoldDB" id="A0A2U3JZS0"/>